<feature type="region of interest" description="Disordered" evidence="1">
    <location>
        <begin position="112"/>
        <end position="157"/>
    </location>
</feature>
<comment type="caution">
    <text evidence="2">The sequence shown here is derived from an EMBL/GenBank/DDBJ whole genome shotgun (WGS) entry which is preliminary data.</text>
</comment>
<evidence type="ECO:0000313" key="2">
    <source>
        <dbReference type="EMBL" id="KAL3427861.1"/>
    </source>
</evidence>
<organism evidence="2 3">
    <name type="scientific">Phlyctema vagabunda</name>
    <dbReference type="NCBI Taxonomy" id="108571"/>
    <lineage>
        <taxon>Eukaryota</taxon>
        <taxon>Fungi</taxon>
        <taxon>Dikarya</taxon>
        <taxon>Ascomycota</taxon>
        <taxon>Pezizomycotina</taxon>
        <taxon>Leotiomycetes</taxon>
        <taxon>Helotiales</taxon>
        <taxon>Dermateaceae</taxon>
        <taxon>Phlyctema</taxon>
    </lineage>
</organism>
<accession>A0ABR4PWZ3</accession>
<feature type="region of interest" description="Disordered" evidence="1">
    <location>
        <begin position="444"/>
        <end position="478"/>
    </location>
</feature>
<proteinExistence type="predicted"/>
<name>A0ABR4PWZ3_9HELO</name>
<evidence type="ECO:0000313" key="3">
    <source>
        <dbReference type="Proteomes" id="UP001629113"/>
    </source>
</evidence>
<feature type="compositionally biased region" description="Basic and acidic residues" evidence="1">
    <location>
        <begin position="446"/>
        <end position="478"/>
    </location>
</feature>
<dbReference type="EMBL" id="JBFCZG010000001">
    <property type="protein sequence ID" value="KAL3427861.1"/>
    <property type="molecule type" value="Genomic_DNA"/>
</dbReference>
<sequence>MGGSAFHFLRTPRMPPALYIQVRDSTYALLLQHFKYVATPIEAPGKLSFGDIDVTVAEPCDSPQRESVVGAETGEELSQWLKGVLHANHVLHDKGSSIWNLAIPWPVDFELPTPSEAEGEREGAREEEDDAEVTRDEKERQIEDDRKEEEDPSREKHIQIDVHICPSPALFHWSLFHSAHGDLWNILRSIISKQHLKATDQGFYLVDAAIEPLNRNRARTLLTTDPSLVLRFLDLDESRFWRAFASPHDLFEYIASCRLFSLLEVPAEEEVEETAEKREGEIQPKKKPKALNPYKRHLFTLWLEDFLPYIQHPDRASAYQRPLPSPSNVLGQVFAAFPAAEAPYRDNHNGFFLERHCDALFRTTIKSSVPADAEPQLRAAAIKTLRRLILDNDGEVLAASDVGENMGDSFTRPVPRRAQDGYFDERAVGDFVAAEWQVAGRIGMQRQKEKAIESMRRKEEERRRKREELTRGQDQHQT</sequence>
<evidence type="ECO:0000256" key="1">
    <source>
        <dbReference type="SAM" id="MobiDB-lite"/>
    </source>
</evidence>
<feature type="compositionally biased region" description="Basic and acidic residues" evidence="1">
    <location>
        <begin position="132"/>
        <end position="145"/>
    </location>
</feature>
<protein>
    <submittedName>
        <fullName evidence="2">Uncharacterized protein</fullName>
    </submittedName>
</protein>
<gene>
    <name evidence="2" type="ORF">PVAG01_01370</name>
</gene>
<reference evidence="2 3" key="1">
    <citation type="submission" date="2024-06" db="EMBL/GenBank/DDBJ databases">
        <title>Complete genome of Phlyctema vagabunda strain 19-DSS-EL-015.</title>
        <authorList>
            <person name="Fiorenzani C."/>
        </authorList>
    </citation>
    <scope>NUCLEOTIDE SEQUENCE [LARGE SCALE GENOMIC DNA]</scope>
    <source>
        <strain evidence="2 3">19-DSS-EL-015</strain>
    </source>
</reference>
<keyword evidence="3" id="KW-1185">Reference proteome</keyword>
<dbReference type="Proteomes" id="UP001629113">
    <property type="component" value="Unassembled WGS sequence"/>
</dbReference>